<dbReference type="EMBL" id="KZ559122">
    <property type="protein sequence ID" value="PLB40911.1"/>
    <property type="molecule type" value="Genomic_DNA"/>
</dbReference>
<dbReference type="AlphaFoldDB" id="A0A2I2FJW6"/>
<feature type="region of interest" description="Disordered" evidence="1">
    <location>
        <begin position="424"/>
        <end position="450"/>
    </location>
</feature>
<dbReference type="RefSeq" id="XP_024674923.1">
    <property type="nucleotide sequence ID" value="XM_024815961.1"/>
</dbReference>
<evidence type="ECO:0000313" key="3">
    <source>
        <dbReference type="Proteomes" id="UP000234585"/>
    </source>
</evidence>
<evidence type="ECO:0000313" key="2">
    <source>
        <dbReference type="EMBL" id="PLB40911.1"/>
    </source>
</evidence>
<gene>
    <name evidence="2" type="ORF">BDW47DRAFT_122981</name>
</gene>
<organism evidence="2 3">
    <name type="scientific">Aspergillus candidus</name>
    <dbReference type="NCBI Taxonomy" id="41067"/>
    <lineage>
        <taxon>Eukaryota</taxon>
        <taxon>Fungi</taxon>
        <taxon>Dikarya</taxon>
        <taxon>Ascomycota</taxon>
        <taxon>Pezizomycotina</taxon>
        <taxon>Eurotiomycetes</taxon>
        <taxon>Eurotiomycetidae</taxon>
        <taxon>Eurotiales</taxon>
        <taxon>Aspergillaceae</taxon>
        <taxon>Aspergillus</taxon>
        <taxon>Aspergillus subgen. Circumdati</taxon>
    </lineage>
</organism>
<dbReference type="STRING" id="41067.A0A2I2FJW6"/>
<protein>
    <submittedName>
        <fullName evidence="2">Uncharacterized protein</fullName>
    </submittedName>
</protein>
<dbReference type="OrthoDB" id="3533623at2759"/>
<feature type="compositionally biased region" description="Polar residues" evidence="1">
    <location>
        <begin position="65"/>
        <end position="79"/>
    </location>
</feature>
<proteinExistence type="predicted"/>
<reference evidence="2 3" key="1">
    <citation type="submission" date="2017-12" db="EMBL/GenBank/DDBJ databases">
        <authorList>
            <consortium name="DOE Joint Genome Institute"/>
            <person name="Haridas S."/>
            <person name="Kjaerbolling I."/>
            <person name="Vesth T.C."/>
            <person name="Frisvad J.C."/>
            <person name="Nybo J.L."/>
            <person name="Theobald S."/>
            <person name="Kuo A."/>
            <person name="Bowyer P."/>
            <person name="Matsuda Y."/>
            <person name="Mondo S."/>
            <person name="Lyhne E.K."/>
            <person name="Kogle M.E."/>
            <person name="Clum A."/>
            <person name="Lipzen A."/>
            <person name="Salamov A."/>
            <person name="Ngan C.Y."/>
            <person name="Daum C."/>
            <person name="Chiniquy J."/>
            <person name="Barry K."/>
            <person name="LaButti K."/>
            <person name="Simmons B.A."/>
            <person name="Magnuson J.K."/>
            <person name="Mortensen U.H."/>
            <person name="Larsen T.O."/>
            <person name="Grigoriev I.V."/>
            <person name="Baker S.E."/>
            <person name="Andersen M.R."/>
            <person name="Nordberg H.P."/>
            <person name="Cantor M.N."/>
            <person name="Hua S.X."/>
        </authorList>
    </citation>
    <scope>NUCLEOTIDE SEQUENCE [LARGE SCALE GENOMIC DNA]</scope>
    <source>
        <strain evidence="2 3">CBS 102.13</strain>
    </source>
</reference>
<feature type="region of interest" description="Disordered" evidence="1">
    <location>
        <begin position="45"/>
        <end position="79"/>
    </location>
</feature>
<evidence type="ECO:0000256" key="1">
    <source>
        <dbReference type="SAM" id="MobiDB-lite"/>
    </source>
</evidence>
<dbReference type="GeneID" id="36523121"/>
<accession>A0A2I2FJW6</accession>
<feature type="compositionally biased region" description="Polar residues" evidence="1">
    <location>
        <begin position="435"/>
        <end position="444"/>
    </location>
</feature>
<dbReference type="Proteomes" id="UP000234585">
    <property type="component" value="Unassembled WGS sequence"/>
</dbReference>
<feature type="region of interest" description="Disordered" evidence="1">
    <location>
        <begin position="307"/>
        <end position="366"/>
    </location>
</feature>
<sequence length="450" mass="50384">MAHQEGLLDTPNGSSLTWILDHCVRYPGTYEIPLRSMYELNCNSLRQSPPGTRTPETAATTPRPSNSFKASHSSGSSIDSTADFKAQLTQQISRLPSQPCSLPPSFITNFLRRCFTPELEDVDFPQALCALDYLKDLDIRRKKDVSAALQRLQIRPEDLTERSDLATRYPGVMGWIESMSSKGRKADALYTQIYIGLRRWTLINEMLLEPFSKGGCIAMLNTLFPPVTETTAPPAAHLTHHILRSHRDGFFRYIRGVETNGKDILQQLRAQGAPEGSEDGWAPVRDTLDRYIRLANEIIDECVSVTDPSSLGEEPLSSRSKSRKVDSGVSFCSTERLPAPSADESDEMADKPLPPSPTKKGGSTLERLAREIRRLGLGDGKTKSLKKMKSTSALTTRGEPGQVDYASFFDIDEQKRKRLIWEAKNRRHTHHKRPSTQSKESFNTDLFKAT</sequence>
<feature type="compositionally biased region" description="Low complexity" evidence="1">
    <location>
        <begin position="49"/>
        <end position="64"/>
    </location>
</feature>
<keyword evidence="3" id="KW-1185">Reference proteome</keyword>
<name>A0A2I2FJW6_ASPCN</name>
<feature type="compositionally biased region" description="Basic residues" evidence="1">
    <location>
        <begin position="425"/>
        <end position="434"/>
    </location>
</feature>